<dbReference type="EMBL" id="JABANE010000049">
    <property type="protein sequence ID" value="NME69807.1"/>
    <property type="molecule type" value="Genomic_DNA"/>
</dbReference>
<keyword evidence="4 8" id="KW-0812">Transmembrane</keyword>
<keyword evidence="5" id="KW-0653">Protein transport</keyword>
<feature type="transmembrane region" description="Helical" evidence="9">
    <location>
        <begin position="183"/>
        <end position="200"/>
    </location>
</feature>
<comment type="caution">
    <text evidence="11">The sequence shown here is derived from an EMBL/GenBank/DDBJ whole genome shotgun (WGS) entry which is preliminary data.</text>
</comment>
<evidence type="ECO:0000259" key="10">
    <source>
        <dbReference type="PROSITE" id="PS50850"/>
    </source>
</evidence>
<dbReference type="InterPro" id="IPR050171">
    <property type="entry name" value="MFS_Transporters"/>
</dbReference>
<dbReference type="PANTHER" id="PTHR23517">
    <property type="entry name" value="RESISTANCE PROTEIN MDTM, PUTATIVE-RELATED-RELATED"/>
    <property type="match status" value="1"/>
</dbReference>
<dbReference type="InterPro" id="IPR036259">
    <property type="entry name" value="MFS_trans_sf"/>
</dbReference>
<organism evidence="11 12">
    <name type="scientific">Flammeovirga aprica JL-4</name>
    <dbReference type="NCBI Taxonomy" id="694437"/>
    <lineage>
        <taxon>Bacteria</taxon>
        <taxon>Pseudomonadati</taxon>
        <taxon>Bacteroidota</taxon>
        <taxon>Cytophagia</taxon>
        <taxon>Cytophagales</taxon>
        <taxon>Flammeovirgaceae</taxon>
        <taxon>Flammeovirga</taxon>
    </lineage>
</organism>
<dbReference type="GO" id="GO:1904680">
    <property type="term" value="F:peptide transmembrane transporter activity"/>
    <property type="evidence" value="ECO:0007669"/>
    <property type="project" value="InterPro"/>
</dbReference>
<feature type="transmembrane region" description="Helical" evidence="9">
    <location>
        <begin position="428"/>
        <end position="450"/>
    </location>
</feature>
<dbReference type="PANTHER" id="PTHR23517:SF15">
    <property type="entry name" value="PROTON-DEPENDENT OLIGOPEPTIDE FAMILY TRANSPORT PROTEIN"/>
    <property type="match status" value="1"/>
</dbReference>
<dbReference type="Proteomes" id="UP000576082">
    <property type="component" value="Unassembled WGS sequence"/>
</dbReference>
<feature type="transmembrane region" description="Helical" evidence="9">
    <location>
        <begin position="279"/>
        <end position="303"/>
    </location>
</feature>
<feature type="transmembrane region" description="Helical" evidence="9">
    <location>
        <begin position="352"/>
        <end position="376"/>
    </location>
</feature>
<keyword evidence="3" id="KW-1003">Cell membrane</keyword>
<dbReference type="PROSITE" id="PS50850">
    <property type="entry name" value="MFS"/>
    <property type="match status" value="1"/>
</dbReference>
<feature type="transmembrane region" description="Helical" evidence="9">
    <location>
        <begin position="242"/>
        <end position="259"/>
    </location>
</feature>
<evidence type="ECO:0000313" key="12">
    <source>
        <dbReference type="Proteomes" id="UP000576082"/>
    </source>
</evidence>
<feature type="transmembrane region" description="Helical" evidence="9">
    <location>
        <begin position="388"/>
        <end position="408"/>
    </location>
</feature>
<feature type="transmembrane region" description="Helical" evidence="9">
    <location>
        <begin position="324"/>
        <end position="346"/>
    </location>
</feature>
<keyword evidence="5" id="KW-0571">Peptide transport</keyword>
<keyword evidence="7 9" id="KW-0472">Membrane</keyword>
<feature type="transmembrane region" description="Helical" evidence="9">
    <location>
        <begin position="52"/>
        <end position="70"/>
    </location>
</feature>
<dbReference type="Gene3D" id="1.20.1250.20">
    <property type="entry name" value="MFS general substrate transporter like domains"/>
    <property type="match status" value="2"/>
</dbReference>
<keyword evidence="6 9" id="KW-1133">Transmembrane helix</keyword>
<feature type="transmembrane region" description="Helical" evidence="9">
    <location>
        <begin position="147"/>
        <end position="171"/>
    </location>
</feature>
<accession>A0A7X9XAL7</accession>
<feature type="transmembrane region" description="Helical" evidence="9">
    <location>
        <begin position="108"/>
        <end position="126"/>
    </location>
</feature>
<dbReference type="GO" id="GO:0005886">
    <property type="term" value="C:plasma membrane"/>
    <property type="evidence" value="ECO:0007669"/>
    <property type="project" value="UniProtKB-SubCell"/>
</dbReference>
<dbReference type="RefSeq" id="WP_169658063.1">
    <property type="nucleotide sequence ID" value="NZ_JABANE010000049.1"/>
</dbReference>
<feature type="transmembrane region" description="Helical" evidence="9">
    <location>
        <begin position="82"/>
        <end position="102"/>
    </location>
</feature>
<dbReference type="Pfam" id="PF00854">
    <property type="entry name" value="PTR2"/>
    <property type="match status" value="2"/>
</dbReference>
<dbReference type="NCBIfam" id="TIGR00924">
    <property type="entry name" value="yjdL_sub1_fam"/>
    <property type="match status" value="2"/>
</dbReference>
<dbReference type="CDD" id="cd17346">
    <property type="entry name" value="MFS_DtpA_like"/>
    <property type="match status" value="1"/>
</dbReference>
<protein>
    <submittedName>
        <fullName evidence="11">Peptide MFS transporter</fullName>
    </submittedName>
</protein>
<evidence type="ECO:0000256" key="1">
    <source>
        <dbReference type="ARBA" id="ARBA00004651"/>
    </source>
</evidence>
<dbReference type="InterPro" id="IPR018456">
    <property type="entry name" value="PTR2_symporter_CS"/>
</dbReference>
<dbReference type="InterPro" id="IPR020846">
    <property type="entry name" value="MFS_dom"/>
</dbReference>
<comment type="similarity">
    <text evidence="8">Belongs to the major facilitator superfamily. Proton-dependent oligopeptide transporter (POT/PTR) (TC 2.A.17) family.</text>
</comment>
<dbReference type="PROSITE" id="PS01023">
    <property type="entry name" value="PTR2_2"/>
    <property type="match status" value="1"/>
</dbReference>
<dbReference type="SUPFAM" id="SSF103473">
    <property type="entry name" value="MFS general substrate transporter"/>
    <property type="match status" value="1"/>
</dbReference>
<evidence type="ECO:0000256" key="4">
    <source>
        <dbReference type="ARBA" id="ARBA00022692"/>
    </source>
</evidence>
<evidence type="ECO:0000256" key="8">
    <source>
        <dbReference type="RuleBase" id="RU003755"/>
    </source>
</evidence>
<feature type="domain" description="Major facilitator superfamily (MFS) profile" evidence="10">
    <location>
        <begin position="1"/>
        <end position="205"/>
    </location>
</feature>
<dbReference type="AlphaFoldDB" id="A0A7X9XAL7"/>
<name>A0A7X9XAL7_9BACT</name>
<dbReference type="InterPro" id="IPR005279">
    <property type="entry name" value="Dipep/tripep_permease"/>
</dbReference>
<gene>
    <name evidence="11" type="ORF">HHU12_17660</name>
</gene>
<keyword evidence="2 8" id="KW-0813">Transport</keyword>
<proteinExistence type="inferred from homology"/>
<comment type="subcellular location">
    <subcellularLocation>
        <location evidence="1">Cell membrane</location>
        <topology evidence="1">Multi-pass membrane protein</topology>
    </subcellularLocation>
    <subcellularLocation>
        <location evidence="8">Membrane</location>
        <topology evidence="8">Multi-pass membrane protein</topology>
    </subcellularLocation>
</comment>
<evidence type="ECO:0000256" key="3">
    <source>
        <dbReference type="ARBA" id="ARBA00022475"/>
    </source>
</evidence>
<sequence>MNKATSTGHPKGLYLLFTVEMWERFSYYGMRAIFVLYMTKALLLSAENAGNIYGIYTSLVYATPLLGGYIADRFWGNRRSIIVGGTMMAIAQFLMYFSAASYENTATAIPIMYSALALLIFGNGFFKPNISSMVGSLYPKGDQRIDSAFTIFYMGINLGALIAPLVCGYLGDTGIAADFKYGFLAAGIGMVVGTIIFYFLKDKYIVDPEGNPIGMPVKGHSSSSNDIKSQDEPLTKVEKDRIAVIFIITTFVIAFWAAFEQAGASLTIFADKNTNREIFGYLMPASYFQSVNPIFIVIFAPVFAKIWEFLSSKKMEPSSPLKMVFGLGLVAIGYLVIAMGVDGVAADEKVSMFWLIGMYFLHTCGELALSPVGLSVVNKLAPAKFASIMMAVFFLSSVGGNYAAGFFTRYIPEPGVTKTFLGIYEIDTLYSFFMLFVIITGATSALLFVLHKQIEKMMHGIK</sequence>
<dbReference type="InterPro" id="IPR000109">
    <property type="entry name" value="POT_fam"/>
</dbReference>
<keyword evidence="12" id="KW-1185">Reference proteome</keyword>
<evidence type="ECO:0000256" key="9">
    <source>
        <dbReference type="SAM" id="Phobius"/>
    </source>
</evidence>
<evidence type="ECO:0000313" key="11">
    <source>
        <dbReference type="EMBL" id="NME69807.1"/>
    </source>
</evidence>
<evidence type="ECO:0000256" key="2">
    <source>
        <dbReference type="ARBA" id="ARBA00022448"/>
    </source>
</evidence>
<evidence type="ECO:0000256" key="7">
    <source>
        <dbReference type="ARBA" id="ARBA00023136"/>
    </source>
</evidence>
<evidence type="ECO:0000256" key="5">
    <source>
        <dbReference type="ARBA" id="ARBA00022856"/>
    </source>
</evidence>
<evidence type="ECO:0000256" key="6">
    <source>
        <dbReference type="ARBA" id="ARBA00022989"/>
    </source>
</evidence>
<dbReference type="GO" id="GO:0006857">
    <property type="term" value="P:oligopeptide transport"/>
    <property type="evidence" value="ECO:0007669"/>
    <property type="project" value="InterPro"/>
</dbReference>
<reference evidence="11 12" key="1">
    <citation type="submission" date="2020-04" db="EMBL/GenBank/DDBJ databases">
        <title>Flammeovirga sp. SR4, a novel species isolated from seawater.</title>
        <authorList>
            <person name="Wang X."/>
        </authorList>
    </citation>
    <scope>NUCLEOTIDE SEQUENCE [LARGE SCALE GENOMIC DNA]</scope>
    <source>
        <strain evidence="11 12">ATCC 23126</strain>
    </source>
</reference>